<evidence type="ECO:0000256" key="6">
    <source>
        <dbReference type="ARBA" id="ARBA00023136"/>
    </source>
</evidence>
<dbReference type="EMBL" id="DTIN01000043">
    <property type="protein sequence ID" value="HFX14316.1"/>
    <property type="molecule type" value="Genomic_DNA"/>
</dbReference>
<evidence type="ECO:0000313" key="9">
    <source>
        <dbReference type="EMBL" id="HFX14316.1"/>
    </source>
</evidence>
<keyword evidence="2 7" id="KW-0813">Transport</keyword>
<feature type="transmembrane region" description="Helical" evidence="7">
    <location>
        <begin position="9"/>
        <end position="35"/>
    </location>
</feature>
<reference evidence="9" key="1">
    <citation type="journal article" date="2020" name="mSystems">
        <title>Genome- and Community-Level Interaction Insights into Carbon Utilization and Element Cycling Functions of Hydrothermarchaeota in Hydrothermal Sediment.</title>
        <authorList>
            <person name="Zhou Z."/>
            <person name="Liu Y."/>
            <person name="Xu W."/>
            <person name="Pan J."/>
            <person name="Luo Z.H."/>
            <person name="Li M."/>
        </authorList>
    </citation>
    <scope>NUCLEOTIDE SEQUENCE [LARGE SCALE GENOMIC DNA]</scope>
    <source>
        <strain evidence="9">SpSt-81</strain>
    </source>
</reference>
<organism evidence="9">
    <name type="scientific">Dictyoglomus thermophilum</name>
    <dbReference type="NCBI Taxonomy" id="14"/>
    <lineage>
        <taxon>Bacteria</taxon>
        <taxon>Pseudomonadati</taxon>
        <taxon>Dictyoglomota</taxon>
        <taxon>Dictyoglomia</taxon>
        <taxon>Dictyoglomales</taxon>
        <taxon>Dictyoglomaceae</taxon>
        <taxon>Dictyoglomus</taxon>
    </lineage>
</organism>
<evidence type="ECO:0000256" key="4">
    <source>
        <dbReference type="ARBA" id="ARBA00022692"/>
    </source>
</evidence>
<feature type="domain" description="ABC transmembrane type-1" evidence="8">
    <location>
        <begin position="70"/>
        <end position="283"/>
    </location>
</feature>
<dbReference type="InterPro" id="IPR051393">
    <property type="entry name" value="ABC_transporter_permease"/>
</dbReference>
<comment type="similarity">
    <text evidence="7">Belongs to the binding-protein-dependent transport system permease family.</text>
</comment>
<evidence type="ECO:0000256" key="1">
    <source>
        <dbReference type="ARBA" id="ARBA00004651"/>
    </source>
</evidence>
<accession>A0A7C3RN69</accession>
<comment type="caution">
    <text evidence="9">The sequence shown here is derived from an EMBL/GenBank/DDBJ whole genome shotgun (WGS) entry which is preliminary data.</text>
</comment>
<name>A0A7C3RN69_DICTH</name>
<keyword evidence="3" id="KW-1003">Cell membrane</keyword>
<dbReference type="GO" id="GO:0005886">
    <property type="term" value="C:plasma membrane"/>
    <property type="evidence" value="ECO:0007669"/>
    <property type="project" value="UniProtKB-SubCell"/>
</dbReference>
<feature type="transmembrane region" description="Helical" evidence="7">
    <location>
        <begin position="74"/>
        <end position="96"/>
    </location>
</feature>
<dbReference type="CDD" id="cd06261">
    <property type="entry name" value="TM_PBP2"/>
    <property type="match status" value="1"/>
</dbReference>
<keyword evidence="5 7" id="KW-1133">Transmembrane helix</keyword>
<evidence type="ECO:0000256" key="2">
    <source>
        <dbReference type="ARBA" id="ARBA00022448"/>
    </source>
</evidence>
<dbReference type="SUPFAM" id="SSF161098">
    <property type="entry name" value="MetI-like"/>
    <property type="match status" value="1"/>
</dbReference>
<sequence length="291" mass="33848">MKNKIWEIFLFIGPSLLLLLVFTVLPVITSLFLSITDFNAYSFLDWSKTKIIWFQNFIDVLHDDLFWKAVLNTFYAFILAYPLTIFFSLLFAFLLNREETYFKNFFRLLIYLPSVTSTIAIAVVWSWILNPKYGLLNWFLGLFGLPPQEWLSDTRWAMFVVVSLVVWKAIGPNMLLFIAGLQGIPEELYESAEIDGANRWQQFWYITLPGLRPVLLFVSVMLGIGYLQLFEEPYMLTGGGPLNSTLSIVLYLYQKGFRAFEFGYASSVALILFVMIFGLTYIQMKMRVFQD</sequence>
<keyword evidence="6 7" id="KW-0472">Membrane</keyword>
<feature type="transmembrane region" description="Helical" evidence="7">
    <location>
        <begin position="108"/>
        <end position="128"/>
    </location>
</feature>
<evidence type="ECO:0000259" key="8">
    <source>
        <dbReference type="PROSITE" id="PS50928"/>
    </source>
</evidence>
<dbReference type="PANTHER" id="PTHR30193:SF37">
    <property type="entry name" value="INNER MEMBRANE ABC TRANSPORTER PERMEASE PROTEIN YCJO"/>
    <property type="match status" value="1"/>
</dbReference>
<dbReference type="Gene3D" id="1.10.3720.10">
    <property type="entry name" value="MetI-like"/>
    <property type="match status" value="1"/>
</dbReference>
<proteinExistence type="inferred from homology"/>
<feature type="transmembrane region" description="Helical" evidence="7">
    <location>
        <begin position="202"/>
        <end position="227"/>
    </location>
</feature>
<dbReference type="PANTHER" id="PTHR30193">
    <property type="entry name" value="ABC TRANSPORTER PERMEASE PROTEIN"/>
    <property type="match status" value="1"/>
</dbReference>
<evidence type="ECO:0000256" key="7">
    <source>
        <dbReference type="RuleBase" id="RU363032"/>
    </source>
</evidence>
<protein>
    <submittedName>
        <fullName evidence="9">Sugar ABC transporter permease</fullName>
    </submittedName>
</protein>
<dbReference type="GO" id="GO:0055085">
    <property type="term" value="P:transmembrane transport"/>
    <property type="evidence" value="ECO:0007669"/>
    <property type="project" value="InterPro"/>
</dbReference>
<feature type="transmembrane region" description="Helical" evidence="7">
    <location>
        <begin position="156"/>
        <end position="181"/>
    </location>
</feature>
<evidence type="ECO:0000256" key="3">
    <source>
        <dbReference type="ARBA" id="ARBA00022475"/>
    </source>
</evidence>
<dbReference type="PROSITE" id="PS50928">
    <property type="entry name" value="ABC_TM1"/>
    <property type="match status" value="1"/>
</dbReference>
<keyword evidence="4 7" id="KW-0812">Transmembrane</keyword>
<feature type="transmembrane region" description="Helical" evidence="7">
    <location>
        <begin position="233"/>
        <end position="253"/>
    </location>
</feature>
<dbReference type="InterPro" id="IPR035906">
    <property type="entry name" value="MetI-like_sf"/>
</dbReference>
<comment type="subcellular location">
    <subcellularLocation>
        <location evidence="1 7">Cell membrane</location>
        <topology evidence="1 7">Multi-pass membrane protein</topology>
    </subcellularLocation>
</comment>
<feature type="transmembrane region" description="Helical" evidence="7">
    <location>
        <begin position="262"/>
        <end position="282"/>
    </location>
</feature>
<dbReference type="Pfam" id="PF00528">
    <property type="entry name" value="BPD_transp_1"/>
    <property type="match status" value="1"/>
</dbReference>
<dbReference type="InterPro" id="IPR000515">
    <property type="entry name" value="MetI-like"/>
</dbReference>
<evidence type="ECO:0000256" key="5">
    <source>
        <dbReference type="ARBA" id="ARBA00022989"/>
    </source>
</evidence>
<gene>
    <name evidence="9" type="ORF">ENW00_09300</name>
</gene>
<dbReference type="AlphaFoldDB" id="A0A7C3RN69"/>